<feature type="transmembrane region" description="Helical" evidence="8">
    <location>
        <begin position="148"/>
        <end position="173"/>
    </location>
</feature>
<keyword evidence="10" id="KW-1185">Reference proteome</keyword>
<dbReference type="OMA" id="TSMQIFL"/>
<dbReference type="VEuPathDB" id="FungiDB:PV10_03451"/>
<evidence type="ECO:0000256" key="5">
    <source>
        <dbReference type="ARBA" id="ARBA00022989"/>
    </source>
</evidence>
<keyword evidence="6 8" id="KW-0472">Membrane</keyword>
<evidence type="ECO:0000256" key="6">
    <source>
        <dbReference type="ARBA" id="ARBA00023136"/>
    </source>
</evidence>
<reference evidence="9 10" key="1">
    <citation type="submission" date="2015-01" db="EMBL/GenBank/DDBJ databases">
        <title>The Genome Sequence of Exophiala mesophila CBS40295.</title>
        <authorList>
            <consortium name="The Broad Institute Genomics Platform"/>
            <person name="Cuomo C."/>
            <person name="de Hoog S."/>
            <person name="Gorbushina A."/>
            <person name="Stielow B."/>
            <person name="Teixiera M."/>
            <person name="Abouelleil A."/>
            <person name="Chapman S.B."/>
            <person name="Priest M."/>
            <person name="Young S.K."/>
            <person name="Wortman J."/>
            <person name="Nusbaum C."/>
            <person name="Birren B."/>
        </authorList>
    </citation>
    <scope>NUCLEOTIDE SEQUENCE [LARGE SCALE GENOMIC DNA]</scope>
    <source>
        <strain evidence="9 10">CBS 40295</strain>
    </source>
</reference>
<feature type="transmembrane region" description="Helical" evidence="8">
    <location>
        <begin position="290"/>
        <end position="312"/>
    </location>
</feature>
<proteinExistence type="inferred from homology"/>
<evidence type="ECO:0008006" key="11">
    <source>
        <dbReference type="Google" id="ProtNLM"/>
    </source>
</evidence>
<sequence length="367" mass="39996">MVQVFAVPVFFIVFRETLETSIIVSVLLSFLKQQLGPDQDQTVYNKLRKQIWWGTGIGFAICLIIGAGLIGAFYSIGKDNWGPAEYIWEGVFSIIASVIIALVGAALLRISKLQAKWRVKLAKALEAKDNRNARLGTRFKAWAEKYAMFLLPFITILREGLEAIVFVAGVGLALPATSIPLATVCGLAAGILVGFIIYKCGNMAPLQVFLIISTCFLYLVAAGLFSKAVWYFEANAWNKATGGDAAENGSGPGSYDIRRSVWHVNCCNPELNGGGGWGIFNALFGWQNSATYGSVISYNVFWIFVIAGFVLLRFKETKGRWPFTKPKPVDAPSTKRNTSGDETSETSVGPSEKVAHGAKSTEVQSHV</sequence>
<accession>A0A0D1Y576</accession>
<keyword evidence="5 8" id="KW-1133">Transmembrane helix</keyword>
<evidence type="ECO:0000256" key="8">
    <source>
        <dbReference type="SAM" id="Phobius"/>
    </source>
</evidence>
<dbReference type="HOGENOM" id="CLU_046738_0_1_1"/>
<dbReference type="STRING" id="212818.A0A0D1Y576"/>
<comment type="similarity">
    <text evidence="2">Belongs to the oxidase-dependent Fe transporter (OFeT) (TC 9.A.10.1) family.</text>
</comment>
<protein>
    <recommendedName>
        <fullName evidence="11">Plasma membrane iron permease</fullName>
    </recommendedName>
</protein>
<comment type="subcellular location">
    <subcellularLocation>
        <location evidence="1">Membrane</location>
        <topology evidence="1">Multi-pass membrane protein</topology>
    </subcellularLocation>
</comment>
<keyword evidence="3" id="KW-0813">Transport</keyword>
<dbReference type="GO" id="GO:0015093">
    <property type="term" value="F:ferrous iron transmembrane transporter activity"/>
    <property type="evidence" value="ECO:0007669"/>
    <property type="project" value="TreeGrafter"/>
</dbReference>
<dbReference type="RefSeq" id="XP_016227420.1">
    <property type="nucleotide sequence ID" value="XM_016367902.1"/>
</dbReference>
<dbReference type="PANTHER" id="PTHR31632:SF2">
    <property type="entry name" value="PLASMA MEMBRANE IRON PERMEASE"/>
    <property type="match status" value="1"/>
</dbReference>
<keyword evidence="4 8" id="KW-0812">Transmembrane</keyword>
<dbReference type="Proteomes" id="UP000054302">
    <property type="component" value="Unassembled WGS sequence"/>
</dbReference>
<keyword evidence="3" id="KW-0410">Iron transport</keyword>
<evidence type="ECO:0000256" key="1">
    <source>
        <dbReference type="ARBA" id="ARBA00004141"/>
    </source>
</evidence>
<feature type="transmembrane region" description="Helical" evidence="8">
    <location>
        <begin position="6"/>
        <end position="31"/>
    </location>
</feature>
<dbReference type="InterPro" id="IPR004923">
    <property type="entry name" value="FTR1/Fip1/EfeU"/>
</dbReference>
<dbReference type="OrthoDB" id="4364at2759"/>
<evidence type="ECO:0000256" key="2">
    <source>
        <dbReference type="ARBA" id="ARBA00008333"/>
    </source>
</evidence>
<dbReference type="GeneID" id="27321296"/>
<dbReference type="AlphaFoldDB" id="A0A0D1Y576"/>
<dbReference type="GO" id="GO:0033573">
    <property type="term" value="C:high-affinity iron permease complex"/>
    <property type="evidence" value="ECO:0007669"/>
    <property type="project" value="InterPro"/>
</dbReference>
<feature type="transmembrane region" description="Helical" evidence="8">
    <location>
        <begin position="210"/>
        <end position="232"/>
    </location>
</feature>
<feature type="transmembrane region" description="Helical" evidence="8">
    <location>
        <begin position="51"/>
        <end position="74"/>
    </location>
</feature>
<organism evidence="9 10">
    <name type="scientific">Exophiala mesophila</name>
    <name type="common">Black yeast-like fungus</name>
    <dbReference type="NCBI Taxonomy" id="212818"/>
    <lineage>
        <taxon>Eukaryota</taxon>
        <taxon>Fungi</taxon>
        <taxon>Dikarya</taxon>
        <taxon>Ascomycota</taxon>
        <taxon>Pezizomycotina</taxon>
        <taxon>Eurotiomycetes</taxon>
        <taxon>Chaetothyriomycetidae</taxon>
        <taxon>Chaetothyriales</taxon>
        <taxon>Herpotrichiellaceae</taxon>
        <taxon>Exophiala</taxon>
    </lineage>
</organism>
<evidence type="ECO:0000256" key="4">
    <source>
        <dbReference type="ARBA" id="ARBA00022692"/>
    </source>
</evidence>
<feature type="region of interest" description="Disordered" evidence="7">
    <location>
        <begin position="323"/>
        <end position="367"/>
    </location>
</feature>
<gene>
    <name evidence="9" type="ORF">PV10_03451</name>
</gene>
<evidence type="ECO:0000313" key="10">
    <source>
        <dbReference type="Proteomes" id="UP000054302"/>
    </source>
</evidence>
<feature type="transmembrane region" description="Helical" evidence="8">
    <location>
        <begin position="179"/>
        <end position="198"/>
    </location>
</feature>
<feature type="compositionally biased region" description="Polar residues" evidence="7">
    <location>
        <begin position="334"/>
        <end position="349"/>
    </location>
</feature>
<dbReference type="PANTHER" id="PTHR31632">
    <property type="entry name" value="IRON TRANSPORTER FTH1"/>
    <property type="match status" value="1"/>
</dbReference>
<dbReference type="Pfam" id="PF03239">
    <property type="entry name" value="FTR1"/>
    <property type="match status" value="1"/>
</dbReference>
<name>A0A0D1Y576_EXOME</name>
<feature type="transmembrane region" description="Helical" evidence="8">
    <location>
        <begin position="86"/>
        <end position="108"/>
    </location>
</feature>
<evidence type="ECO:0000256" key="7">
    <source>
        <dbReference type="SAM" id="MobiDB-lite"/>
    </source>
</evidence>
<evidence type="ECO:0000313" key="9">
    <source>
        <dbReference type="EMBL" id="KIV95846.1"/>
    </source>
</evidence>
<dbReference type="EMBL" id="KN847521">
    <property type="protein sequence ID" value="KIV95846.1"/>
    <property type="molecule type" value="Genomic_DNA"/>
</dbReference>
<keyword evidence="3" id="KW-0408">Iron</keyword>
<evidence type="ECO:0000256" key="3">
    <source>
        <dbReference type="ARBA" id="ARBA00022496"/>
    </source>
</evidence>
<keyword evidence="3" id="KW-0406">Ion transport</keyword>